<accession>A0A3S8X8P6</accession>
<evidence type="ECO:0000313" key="1">
    <source>
        <dbReference type="EMBL" id="AZM66160.1"/>
    </source>
</evidence>
<name>A0A3S8X8P6_ECOLX</name>
<dbReference type="EMBL" id="MH257954">
    <property type="protein sequence ID" value="AZM66160.1"/>
    <property type="molecule type" value="Genomic_DNA"/>
</dbReference>
<geneLocation type="plasmid" evidence="1">
    <name>pHXH-2</name>
</geneLocation>
<keyword evidence="1" id="KW-0614">Plasmid</keyword>
<protein>
    <submittedName>
        <fullName evidence="1">Uncharacterized protein</fullName>
    </submittedName>
</protein>
<dbReference type="AlphaFoldDB" id="A0A3S8X8P6"/>
<proteinExistence type="predicted"/>
<organism evidence="1">
    <name type="scientific">Escherichia coli</name>
    <dbReference type="NCBI Taxonomy" id="562"/>
    <lineage>
        <taxon>Bacteria</taxon>
        <taxon>Pseudomonadati</taxon>
        <taxon>Pseudomonadota</taxon>
        <taxon>Gammaproteobacteria</taxon>
        <taxon>Enterobacterales</taxon>
        <taxon>Enterobacteriaceae</taxon>
        <taxon>Escherichia</taxon>
    </lineage>
</organism>
<reference evidence="1" key="1">
    <citation type="submission" date="2018-04" db="EMBL/GenBank/DDBJ databases">
        <authorList>
            <person name="Feng Y."/>
        </authorList>
    </citation>
    <scope>NUCLEOTIDE SEQUENCE</scope>
    <source>
        <strain evidence="1">104</strain>
        <plasmid evidence="1">pHXH-2</plasmid>
    </source>
</reference>
<sequence>MTTSCTGEKTLRMTPVKMQSMTKAIETMSNKYSIKIFMIGRY</sequence>